<dbReference type="Proteomes" id="UP000789396">
    <property type="component" value="Unassembled WGS sequence"/>
</dbReference>
<dbReference type="AlphaFoldDB" id="A0A9N8VHS2"/>
<protein>
    <submittedName>
        <fullName evidence="2">7044_t:CDS:1</fullName>
    </submittedName>
</protein>
<comment type="caution">
    <text evidence="2">The sequence shown here is derived from an EMBL/GenBank/DDBJ whole genome shotgun (WGS) entry which is preliminary data.</text>
</comment>
<sequence length="353" mass="41124">MSQLGALGINQIWPITKGKLKFDKHYIIYDSLNLDAKALIGVSDTNHIILRVERDYSYNFEIIDIVNNKIQKLNAQGLKGKVAKRPVGETKIKTGHGDDYKKPAQIFVYSVKDAVDNLNDPWDKGLLLLDNMRFIGSENEERLLFSFYIHGTDQRQFSIMNPHNLSNPIDASKLFGSGIEDYVRKKAYTIFFDYIVKVENDHLYIESLVEHKNWSNYIKSTVQEDMQVYVQDHEFDSLFKNKSFDKLIDSFYEKGGYYKYLEDTRIAECLDKTNLLYLQIYGKDLMNALMDPKKRKDDMNNKIVKDESSKPFIFSHVYKIADLDIKTVDEKLNDLDEKLKNLDIKLNNLIVTH</sequence>
<organism evidence="2 3">
    <name type="scientific">Racocetra fulgida</name>
    <dbReference type="NCBI Taxonomy" id="60492"/>
    <lineage>
        <taxon>Eukaryota</taxon>
        <taxon>Fungi</taxon>
        <taxon>Fungi incertae sedis</taxon>
        <taxon>Mucoromycota</taxon>
        <taxon>Glomeromycotina</taxon>
        <taxon>Glomeromycetes</taxon>
        <taxon>Diversisporales</taxon>
        <taxon>Gigasporaceae</taxon>
        <taxon>Racocetra</taxon>
    </lineage>
</organism>
<feature type="coiled-coil region" evidence="1">
    <location>
        <begin position="325"/>
        <end position="352"/>
    </location>
</feature>
<proteinExistence type="predicted"/>
<reference evidence="2" key="1">
    <citation type="submission" date="2021-06" db="EMBL/GenBank/DDBJ databases">
        <authorList>
            <person name="Kallberg Y."/>
            <person name="Tangrot J."/>
            <person name="Rosling A."/>
        </authorList>
    </citation>
    <scope>NUCLEOTIDE SEQUENCE</scope>
    <source>
        <strain evidence="2">IN212</strain>
    </source>
</reference>
<evidence type="ECO:0000256" key="1">
    <source>
        <dbReference type="SAM" id="Coils"/>
    </source>
</evidence>
<dbReference type="OrthoDB" id="2424986at2759"/>
<keyword evidence="1" id="KW-0175">Coiled coil</keyword>
<evidence type="ECO:0000313" key="2">
    <source>
        <dbReference type="EMBL" id="CAG8450656.1"/>
    </source>
</evidence>
<keyword evidence="3" id="KW-1185">Reference proteome</keyword>
<gene>
    <name evidence="2" type="ORF">RFULGI_LOCUS212</name>
</gene>
<dbReference type="EMBL" id="CAJVPZ010000042">
    <property type="protein sequence ID" value="CAG8450656.1"/>
    <property type="molecule type" value="Genomic_DNA"/>
</dbReference>
<name>A0A9N8VHS2_9GLOM</name>
<evidence type="ECO:0000313" key="3">
    <source>
        <dbReference type="Proteomes" id="UP000789396"/>
    </source>
</evidence>
<accession>A0A9N8VHS2</accession>